<protein>
    <submittedName>
        <fullName evidence="1">Uncharacterized protein</fullName>
    </submittedName>
</protein>
<proteinExistence type="predicted"/>
<gene>
    <name evidence="1" type="ORF">WG66_13523</name>
</gene>
<comment type="caution">
    <text evidence="1">The sequence shown here is derived from an EMBL/GenBank/DDBJ whole genome shotgun (WGS) entry which is preliminary data.</text>
</comment>
<evidence type="ECO:0000313" key="1">
    <source>
        <dbReference type="EMBL" id="KTB33885.1"/>
    </source>
</evidence>
<organism evidence="1 2">
    <name type="scientific">Moniliophthora roreri</name>
    <name type="common">Frosty pod rot fungus</name>
    <name type="synonym">Monilia roreri</name>
    <dbReference type="NCBI Taxonomy" id="221103"/>
    <lineage>
        <taxon>Eukaryota</taxon>
        <taxon>Fungi</taxon>
        <taxon>Dikarya</taxon>
        <taxon>Basidiomycota</taxon>
        <taxon>Agaricomycotina</taxon>
        <taxon>Agaricomycetes</taxon>
        <taxon>Agaricomycetidae</taxon>
        <taxon>Agaricales</taxon>
        <taxon>Marasmiineae</taxon>
        <taxon>Marasmiaceae</taxon>
        <taxon>Moniliophthora</taxon>
    </lineage>
</organism>
<dbReference type="EMBL" id="LATX01002124">
    <property type="protein sequence ID" value="KTB33885.1"/>
    <property type="molecule type" value="Genomic_DNA"/>
</dbReference>
<reference evidence="1 2" key="1">
    <citation type="submission" date="2015-12" db="EMBL/GenBank/DDBJ databases">
        <title>Draft genome sequence of Moniliophthora roreri, the causal agent of frosty pod rot of cacao.</title>
        <authorList>
            <person name="Aime M.C."/>
            <person name="Diaz-Valderrama J.R."/>
            <person name="Kijpornyongpan T."/>
            <person name="Phillips-Mora W."/>
        </authorList>
    </citation>
    <scope>NUCLEOTIDE SEQUENCE [LARGE SCALE GENOMIC DNA]</scope>
    <source>
        <strain evidence="1 2">MCA 2952</strain>
    </source>
</reference>
<sequence>MPGCDSFFGALTHQTRLFSNSEQEQAITIAGAGILE</sequence>
<dbReference type="Proteomes" id="UP000054988">
    <property type="component" value="Unassembled WGS sequence"/>
</dbReference>
<accession>A0A0W0FC29</accession>
<name>A0A0W0FC29_MONRR</name>
<evidence type="ECO:0000313" key="2">
    <source>
        <dbReference type="Proteomes" id="UP000054988"/>
    </source>
</evidence>
<dbReference type="AlphaFoldDB" id="A0A0W0FC29"/>